<dbReference type="InterPro" id="IPR005204">
    <property type="entry name" value="Hemocyanin_N"/>
</dbReference>
<reference evidence="6" key="2">
    <citation type="journal article" date="2009" name="Comp. Biochem. Physiol., Part A Mol. Integr. Physiol.">
        <title>Characterization of hexamerin proteins and their mRNAs in the adult lubber grasshopper: The effects of nutrition and juvenile hormone on their levels.</title>
        <authorList>
            <person name="Hathaway M."/>
            <person name="Hatle J."/>
            <person name="Li S."/>
            <person name="Ding X."/>
            <person name="Barry T."/>
            <person name="Hong F."/>
            <person name="Wood H."/>
            <person name="Borst D."/>
        </authorList>
    </citation>
    <scope>NUCLEOTIDE SEQUENCE</scope>
</reference>
<dbReference type="Gene3D" id="1.10.1280.10">
    <property type="entry name" value="Di-copper center containing domain from catechol oxidase"/>
    <property type="match status" value="1"/>
</dbReference>
<evidence type="ECO:0000259" key="5">
    <source>
        <dbReference type="Pfam" id="PF03723"/>
    </source>
</evidence>
<dbReference type="InterPro" id="IPR005203">
    <property type="entry name" value="Hemocyanin_C"/>
</dbReference>
<feature type="domain" description="Hemocyanin N-terminal" evidence="4">
    <location>
        <begin position="30"/>
        <end position="151"/>
    </location>
</feature>
<dbReference type="InterPro" id="IPR000896">
    <property type="entry name" value="Hemocyanin/hexamerin_mid_dom"/>
</dbReference>
<evidence type="ECO:0000313" key="6">
    <source>
        <dbReference type="EMBL" id="AAX14950.1"/>
    </source>
</evidence>
<reference evidence="6" key="1">
    <citation type="submission" date="2005-02" db="EMBL/GenBank/DDBJ databases">
        <title>Molecular characterization of hemolymph storage proteins in the lubber grasshopper.</title>
        <authorList>
            <person name="Hathaway M.J."/>
            <person name="Li S."/>
            <person name="Ding X."/>
            <person name="Hatle J.D."/>
            <person name="Borst D.W."/>
        </authorList>
    </citation>
    <scope>NUCLEOTIDE SEQUENCE</scope>
</reference>
<accession>Q5D0X2</accession>
<dbReference type="Pfam" id="PF03723">
    <property type="entry name" value="Hemocyanin_C"/>
    <property type="match status" value="1"/>
</dbReference>
<dbReference type="Pfam" id="PF00372">
    <property type="entry name" value="Hemocyanin_M"/>
    <property type="match status" value="1"/>
</dbReference>
<dbReference type="GO" id="GO:0045735">
    <property type="term" value="F:nutrient reservoir activity"/>
    <property type="evidence" value="ECO:0007669"/>
    <property type="project" value="UniProtKB-KW"/>
</dbReference>
<dbReference type="InterPro" id="IPR036697">
    <property type="entry name" value="Hemocyanin_N_sf"/>
</dbReference>
<dbReference type="SUPFAM" id="SSF81296">
    <property type="entry name" value="E set domains"/>
    <property type="match status" value="1"/>
</dbReference>
<dbReference type="InterPro" id="IPR013788">
    <property type="entry name" value="Hemocyanin/hexamerin"/>
</dbReference>
<evidence type="ECO:0000256" key="1">
    <source>
        <dbReference type="ARBA" id="ARBA00022761"/>
    </source>
</evidence>
<evidence type="ECO:0000256" key="2">
    <source>
        <dbReference type="SAM" id="SignalP"/>
    </source>
</evidence>
<dbReference type="InterPro" id="IPR014756">
    <property type="entry name" value="Ig_E-set"/>
</dbReference>
<feature type="domain" description="Hemocyanin middle" evidence="3">
    <location>
        <begin position="157"/>
        <end position="420"/>
    </location>
</feature>
<proteinExistence type="evidence at transcript level"/>
<dbReference type="SUPFAM" id="SSF48050">
    <property type="entry name" value="Hemocyanin, N-terminal domain"/>
    <property type="match status" value="1"/>
</dbReference>
<dbReference type="Gene3D" id="1.20.1370.10">
    <property type="entry name" value="Hemocyanin, N-terminal domain"/>
    <property type="match status" value="1"/>
</dbReference>
<keyword evidence="1" id="KW-0758">Storage protein</keyword>
<dbReference type="SUPFAM" id="SSF48056">
    <property type="entry name" value="Di-copper centre-containing domain"/>
    <property type="match status" value="1"/>
</dbReference>
<dbReference type="InterPro" id="IPR008922">
    <property type="entry name" value="Di-copper_centre_dom_sf"/>
</dbReference>
<keyword evidence="2" id="KW-0732">Signal</keyword>
<dbReference type="Pfam" id="PF03722">
    <property type="entry name" value="Hemocyanin_N"/>
    <property type="match status" value="1"/>
</dbReference>
<feature type="chain" id="PRO_5004255140" evidence="2">
    <location>
        <begin position="19"/>
        <end position="671"/>
    </location>
</feature>
<dbReference type="PROSITE" id="PS00210">
    <property type="entry name" value="HEMOCYANIN_2"/>
    <property type="match status" value="1"/>
</dbReference>
<dbReference type="GO" id="GO:0005615">
    <property type="term" value="C:extracellular space"/>
    <property type="evidence" value="ECO:0007669"/>
    <property type="project" value="UniProtKB-ARBA"/>
</dbReference>
<dbReference type="AlphaFoldDB" id="Q5D0X2"/>
<dbReference type="Gene3D" id="2.60.40.1520">
    <property type="entry name" value="Hemocyanin, C-terminal domain"/>
    <property type="match status" value="1"/>
</dbReference>
<dbReference type="PANTHER" id="PTHR11511:SF5">
    <property type="entry name" value="FAT-BODY PROTEIN 1-RELATED"/>
    <property type="match status" value="1"/>
</dbReference>
<name>Q5D0X2_ROMMI</name>
<dbReference type="PANTHER" id="PTHR11511">
    <property type="entry name" value="LARVAL STORAGE PROTEIN/PHENOLOXIDASE"/>
    <property type="match status" value="1"/>
</dbReference>
<dbReference type="EMBL" id="AY923851">
    <property type="protein sequence ID" value="AAX14950.1"/>
    <property type="molecule type" value="mRNA"/>
</dbReference>
<evidence type="ECO:0000259" key="4">
    <source>
        <dbReference type="Pfam" id="PF03722"/>
    </source>
</evidence>
<sequence length="671" mass="79375">MTSGLLLCALLAVASAAAASISTEANKDSLTHQKNIMRLFFKIQQPVFMPDHDEIIKTFKWESMKDKFKDPLLLERFMYWYEHGVFLERNKDFSLTFTTHFWQMKQMFRVLHSASDFDTFYKMAVWMRYHMNERMFAYVLYTVLQHREDTQYMMVPPPYEVFPQYFVTSDVMQMAYDAHLRGMTSKEDDPYVIPANYTGWMEARDRESALSYFREDVGLASYWAFFCYKYPFWISHTDSPHKMMKYRGRLFYVTLRNMLARYDMERYARGLPPVRPVDMWEPVEGYDPEIRHQSGHEFPARPEGLTAKSTDALPMDNLIDWEGRIRAGVAMSIYLDEKVKVQQLNDENAMNMIGYILRGGEDSPNTKYYGSVFYGLFAIFGHMMDPYHQYGMAPSVLDIPETMTRDPLFYRIMKRMWNIFDGYKDTQLPYHKDDLIVPGLKIESMKIDKLLTYFDDFDIHIDNAIDVQKMDDMRKVNVIARRHRMNHKPFSYSMKVTSDKEMKAVVRVFMGPDSDWNKMWTGDGMRHHFYLLDAFHTQLKAGENTIVRNSRDMFTVGEEAPGYWQMYQMVNKAMDEGKMPVAKDGLKYEGFPHRLLLPHGWRTGLPVTLFAIVTDSKDEMWEGQTITDGRDPFFPMDRRVFMWELKTIPNAHFEHLQIFHRSLKELNVSEE</sequence>
<evidence type="ECO:0000259" key="3">
    <source>
        <dbReference type="Pfam" id="PF00372"/>
    </source>
</evidence>
<organism evidence="6">
    <name type="scientific">Romalea microptera</name>
    <name type="common">Eastern lubber grasshopper</name>
    <name type="synonym">Romalea guttata</name>
    <dbReference type="NCBI Taxonomy" id="7007"/>
    <lineage>
        <taxon>Eukaryota</taxon>
        <taxon>Metazoa</taxon>
        <taxon>Ecdysozoa</taxon>
        <taxon>Arthropoda</taxon>
        <taxon>Hexapoda</taxon>
        <taxon>Insecta</taxon>
        <taxon>Pterygota</taxon>
        <taxon>Neoptera</taxon>
        <taxon>Polyneoptera</taxon>
        <taxon>Orthoptera</taxon>
        <taxon>Caelifera</taxon>
        <taxon>Acrididea</taxon>
        <taxon>Acridomorpha</taxon>
        <taxon>Acridoidea</taxon>
        <taxon>Romaleidae</taxon>
        <taxon>Romaleinae</taxon>
        <taxon>Romalea</taxon>
    </lineage>
</organism>
<protein>
    <submittedName>
        <fullName evidence="6">Methionine-rich hexamerin-like protein 1</fullName>
    </submittedName>
</protein>
<dbReference type="InterPro" id="IPR037020">
    <property type="entry name" value="Hemocyanin_C_sf"/>
</dbReference>
<feature type="domain" description="Hemocyanin C-terminal" evidence="5">
    <location>
        <begin position="429"/>
        <end position="660"/>
    </location>
</feature>
<feature type="signal peptide" evidence="2">
    <location>
        <begin position="1"/>
        <end position="18"/>
    </location>
</feature>
<dbReference type="PRINTS" id="PR00187">
    <property type="entry name" value="HAEMOCYANIN"/>
</dbReference>